<protein>
    <submittedName>
        <fullName evidence="1">Adenylate kinase</fullName>
        <ecNumber evidence="1">2.7.4.3</ecNumber>
    </submittedName>
</protein>
<reference evidence="1 2" key="1">
    <citation type="submission" date="2018-03" db="EMBL/GenBank/DDBJ databases">
        <authorList>
            <person name="Gully D."/>
        </authorList>
    </citation>
    <scope>NUCLEOTIDE SEQUENCE [LARGE SCALE GENOMIC DNA]</scope>
    <source>
        <strain evidence="1">ORS3257</strain>
    </source>
</reference>
<dbReference type="InterPro" id="IPR027417">
    <property type="entry name" value="P-loop_NTPase"/>
</dbReference>
<sequence>MHARVGKPVGADDNEEALSVRLTAYANEIRLLSDCYAAKGLLRTVDASHPVDYVTAALVQAME</sequence>
<dbReference type="EC" id="2.7.4.3" evidence="1"/>
<evidence type="ECO:0000313" key="1">
    <source>
        <dbReference type="EMBL" id="SPP97848.1"/>
    </source>
</evidence>
<dbReference type="Proteomes" id="UP000246085">
    <property type="component" value="Chromosome BRAD3257"/>
</dbReference>
<evidence type="ECO:0000313" key="2">
    <source>
        <dbReference type="Proteomes" id="UP000246085"/>
    </source>
</evidence>
<keyword evidence="1" id="KW-0808">Transferase</keyword>
<dbReference type="Gene3D" id="3.40.50.300">
    <property type="entry name" value="P-loop containing nucleotide triphosphate hydrolases"/>
    <property type="match status" value="1"/>
</dbReference>
<dbReference type="AlphaFoldDB" id="A0A2U3Q8Z4"/>
<dbReference type="KEGG" id="bvz:BRAD3257_6998"/>
<accession>A0A2U3Q8Z4</accession>
<keyword evidence="1" id="KW-0418">Kinase</keyword>
<proteinExistence type="predicted"/>
<organism evidence="1 2">
    <name type="scientific">Bradyrhizobium vignae</name>
    <dbReference type="NCBI Taxonomy" id="1549949"/>
    <lineage>
        <taxon>Bacteria</taxon>
        <taxon>Pseudomonadati</taxon>
        <taxon>Pseudomonadota</taxon>
        <taxon>Alphaproteobacteria</taxon>
        <taxon>Hyphomicrobiales</taxon>
        <taxon>Nitrobacteraceae</taxon>
        <taxon>Bradyrhizobium</taxon>
    </lineage>
</organism>
<dbReference type="GO" id="GO:0004017">
    <property type="term" value="F:AMP kinase activity"/>
    <property type="evidence" value="ECO:0007669"/>
    <property type="project" value="UniProtKB-EC"/>
</dbReference>
<dbReference type="RefSeq" id="WP_122405120.1">
    <property type="nucleotide sequence ID" value="NZ_LS398110.1"/>
</dbReference>
<gene>
    <name evidence="1" type="ORF">BRAD3257_6998</name>
</gene>
<name>A0A2U3Q8Z4_9BRAD</name>
<dbReference type="EMBL" id="LS398110">
    <property type="protein sequence ID" value="SPP97848.1"/>
    <property type="molecule type" value="Genomic_DNA"/>
</dbReference>